<evidence type="ECO:0000313" key="2">
    <source>
        <dbReference type="Proteomes" id="UP001234297"/>
    </source>
</evidence>
<reference evidence="1 2" key="1">
    <citation type="journal article" date="2022" name="Hortic Res">
        <title>A haplotype resolved chromosomal level avocado genome allows analysis of novel avocado genes.</title>
        <authorList>
            <person name="Nath O."/>
            <person name="Fletcher S.J."/>
            <person name="Hayward A."/>
            <person name="Shaw L.M."/>
            <person name="Masouleh A.K."/>
            <person name="Furtado A."/>
            <person name="Henry R.J."/>
            <person name="Mitter N."/>
        </authorList>
    </citation>
    <scope>NUCLEOTIDE SEQUENCE [LARGE SCALE GENOMIC DNA]</scope>
    <source>
        <strain evidence="2">cv. Hass</strain>
    </source>
</reference>
<dbReference type="Proteomes" id="UP001234297">
    <property type="component" value="Chromosome 3"/>
</dbReference>
<protein>
    <submittedName>
        <fullName evidence="1">Uncharacterized protein</fullName>
    </submittedName>
</protein>
<keyword evidence="2" id="KW-1185">Reference proteome</keyword>
<accession>A0ACC2LMA4</accession>
<name>A0ACC2LMA4_PERAE</name>
<evidence type="ECO:0000313" key="1">
    <source>
        <dbReference type="EMBL" id="KAJ8634575.1"/>
    </source>
</evidence>
<sequence>MMDSILYSAPIKQAMVGGNWEDRGTGKVNRCDVLSVPWKWLFSDPIVGFAYNVENGFSSRQLIQDGYIYLPKLTENLL</sequence>
<comment type="caution">
    <text evidence="1">The sequence shown here is derived from an EMBL/GenBank/DDBJ whole genome shotgun (WGS) entry which is preliminary data.</text>
</comment>
<dbReference type="EMBL" id="CM056811">
    <property type="protein sequence ID" value="KAJ8634575.1"/>
    <property type="molecule type" value="Genomic_DNA"/>
</dbReference>
<organism evidence="1 2">
    <name type="scientific">Persea americana</name>
    <name type="common">Avocado</name>
    <dbReference type="NCBI Taxonomy" id="3435"/>
    <lineage>
        <taxon>Eukaryota</taxon>
        <taxon>Viridiplantae</taxon>
        <taxon>Streptophyta</taxon>
        <taxon>Embryophyta</taxon>
        <taxon>Tracheophyta</taxon>
        <taxon>Spermatophyta</taxon>
        <taxon>Magnoliopsida</taxon>
        <taxon>Magnoliidae</taxon>
        <taxon>Laurales</taxon>
        <taxon>Lauraceae</taxon>
        <taxon>Persea</taxon>
    </lineage>
</organism>
<proteinExistence type="predicted"/>
<gene>
    <name evidence="1" type="ORF">MRB53_008842</name>
</gene>